<keyword evidence="2" id="KW-0677">Repeat</keyword>
<dbReference type="PANTHER" id="PTHR32467">
    <property type="entry name" value="AP2-LIKE ETHYLENE-RESPONSIVE TRANSCRIPTION FACTOR"/>
    <property type="match status" value="1"/>
</dbReference>
<dbReference type="CDD" id="cd00018">
    <property type="entry name" value="AP2"/>
    <property type="match status" value="2"/>
</dbReference>
<accession>A0AAN7KUQ4</accession>
<dbReference type="SMART" id="SM00380">
    <property type="entry name" value="AP2"/>
    <property type="match status" value="2"/>
</dbReference>
<keyword evidence="3" id="KW-0805">Transcription regulation</keyword>
<evidence type="ECO:0000256" key="2">
    <source>
        <dbReference type="ARBA" id="ARBA00022737"/>
    </source>
</evidence>
<dbReference type="FunFam" id="3.30.730.10:FF:000002">
    <property type="entry name" value="AP2-like ethylene-responsive transcription factor"/>
    <property type="match status" value="1"/>
</dbReference>
<dbReference type="PRINTS" id="PR00367">
    <property type="entry name" value="ETHRSPELEMNT"/>
</dbReference>
<evidence type="ECO:0000256" key="1">
    <source>
        <dbReference type="ARBA" id="ARBA00004123"/>
    </source>
</evidence>
<dbReference type="Pfam" id="PF00847">
    <property type="entry name" value="AP2"/>
    <property type="match status" value="2"/>
</dbReference>
<dbReference type="PANTHER" id="PTHR32467:SF222">
    <property type="entry name" value="AP2-LIKE ETHYLENE-RESPONSIVE TRANSCRIPTION FACTOR AIL7"/>
    <property type="match status" value="1"/>
</dbReference>
<name>A0AAN7KUQ4_TRANT</name>
<keyword evidence="4" id="KW-0238">DNA-binding</keyword>
<evidence type="ECO:0000313" key="8">
    <source>
        <dbReference type="EMBL" id="KAK4771719.1"/>
    </source>
</evidence>
<sequence>MAPQETNWLSFSLSPMEALTTTTSYPSSTASAGSQFLPFDHSAATAASGPLLLFDNFYCNGLDNFANKPQILLPEPSGIEQHQFMNSPIMKLENFFGDNQTDTQQDSSSLTHIYEPTGSVYFSDQADLKAFAGAFQSFSANSGSEVEDSVSQGLHSGTRRQQLTHEFAGHAVDSEGHGISDLAAAVRPSVAVSDMSRNSAVSTGASDCSKKVADTFGQRTSIYRGVTRHRWTGRYEAHLWDNSCRREGQARKGRQVYLGGYDKEDKAARAYDLAALKYWGPAATTNFPVSNYTRELEEMKRVTKQEFIASLRRKSSGFSRGASIYRGVTRHHQQGRWQARIGRVAGNKDLYLGTFATEQEAAEAYDIAAIKFRGVNAVTNFEMNRYDVEAIASSTLPIGGAAKRHRLTLETDQKPPAVTQLVHHHQHHPHQGLQFDERTNFHFDEYQQQTVAFEPGSFNLLQTSSGVPGFLVPQGSELFLWPN</sequence>
<organism evidence="8 9">
    <name type="scientific">Trapa natans</name>
    <name type="common">Water chestnut</name>
    <dbReference type="NCBI Taxonomy" id="22666"/>
    <lineage>
        <taxon>Eukaryota</taxon>
        <taxon>Viridiplantae</taxon>
        <taxon>Streptophyta</taxon>
        <taxon>Embryophyta</taxon>
        <taxon>Tracheophyta</taxon>
        <taxon>Spermatophyta</taxon>
        <taxon>Magnoliopsida</taxon>
        <taxon>eudicotyledons</taxon>
        <taxon>Gunneridae</taxon>
        <taxon>Pentapetalae</taxon>
        <taxon>rosids</taxon>
        <taxon>malvids</taxon>
        <taxon>Myrtales</taxon>
        <taxon>Lythraceae</taxon>
        <taxon>Trapa</taxon>
    </lineage>
</organism>
<evidence type="ECO:0000256" key="4">
    <source>
        <dbReference type="ARBA" id="ARBA00023125"/>
    </source>
</evidence>
<dbReference type="GO" id="GO:0005634">
    <property type="term" value="C:nucleus"/>
    <property type="evidence" value="ECO:0007669"/>
    <property type="project" value="UniProtKB-SubCell"/>
</dbReference>
<dbReference type="Proteomes" id="UP001346149">
    <property type="component" value="Unassembled WGS sequence"/>
</dbReference>
<dbReference type="InterPro" id="IPR016177">
    <property type="entry name" value="DNA-bd_dom_sf"/>
</dbReference>
<evidence type="ECO:0000256" key="6">
    <source>
        <dbReference type="ARBA" id="ARBA00023242"/>
    </source>
</evidence>
<comment type="subcellular location">
    <subcellularLocation>
        <location evidence="1">Nucleus</location>
    </subcellularLocation>
</comment>
<gene>
    <name evidence="8" type="ORF">SAY86_013494</name>
</gene>
<comment type="caution">
    <text evidence="8">The sequence shown here is derived from an EMBL/GenBank/DDBJ whole genome shotgun (WGS) entry which is preliminary data.</text>
</comment>
<dbReference type="InterPro" id="IPR036955">
    <property type="entry name" value="AP2/ERF_dom_sf"/>
</dbReference>
<protein>
    <recommendedName>
        <fullName evidence="7">AP2/ERF domain-containing protein</fullName>
    </recommendedName>
</protein>
<reference evidence="8 9" key="1">
    <citation type="journal article" date="2023" name="Hortic Res">
        <title>Pangenome of water caltrop reveals structural variations and asymmetric subgenome divergence after allopolyploidization.</title>
        <authorList>
            <person name="Zhang X."/>
            <person name="Chen Y."/>
            <person name="Wang L."/>
            <person name="Yuan Y."/>
            <person name="Fang M."/>
            <person name="Shi L."/>
            <person name="Lu R."/>
            <person name="Comes H.P."/>
            <person name="Ma Y."/>
            <person name="Chen Y."/>
            <person name="Huang G."/>
            <person name="Zhou Y."/>
            <person name="Zheng Z."/>
            <person name="Qiu Y."/>
        </authorList>
    </citation>
    <scope>NUCLEOTIDE SEQUENCE [LARGE SCALE GENOMIC DNA]</scope>
    <source>
        <strain evidence="8">F231</strain>
    </source>
</reference>
<dbReference type="FunFam" id="3.30.730.10:FF:000003">
    <property type="entry name" value="AP2-like ethylene-responsive transcription factor ANT"/>
    <property type="match status" value="1"/>
</dbReference>
<evidence type="ECO:0000256" key="3">
    <source>
        <dbReference type="ARBA" id="ARBA00023015"/>
    </source>
</evidence>
<dbReference type="SUPFAM" id="SSF54171">
    <property type="entry name" value="DNA-binding domain"/>
    <property type="match status" value="2"/>
</dbReference>
<evidence type="ECO:0000256" key="5">
    <source>
        <dbReference type="ARBA" id="ARBA00023163"/>
    </source>
</evidence>
<dbReference type="AlphaFoldDB" id="A0AAN7KUQ4"/>
<dbReference type="GO" id="GO:0003700">
    <property type="term" value="F:DNA-binding transcription factor activity"/>
    <property type="evidence" value="ECO:0007669"/>
    <property type="project" value="InterPro"/>
</dbReference>
<keyword evidence="6" id="KW-0539">Nucleus</keyword>
<dbReference type="Gene3D" id="3.30.730.10">
    <property type="entry name" value="AP2/ERF domain"/>
    <property type="match status" value="2"/>
</dbReference>
<evidence type="ECO:0000259" key="7">
    <source>
        <dbReference type="PROSITE" id="PS51032"/>
    </source>
</evidence>
<feature type="domain" description="AP2/ERF" evidence="7">
    <location>
        <begin position="324"/>
        <end position="382"/>
    </location>
</feature>
<keyword evidence="9" id="KW-1185">Reference proteome</keyword>
<dbReference type="GO" id="GO:0003677">
    <property type="term" value="F:DNA binding"/>
    <property type="evidence" value="ECO:0007669"/>
    <property type="project" value="UniProtKB-KW"/>
</dbReference>
<feature type="domain" description="AP2/ERF" evidence="7">
    <location>
        <begin position="222"/>
        <end position="288"/>
    </location>
</feature>
<dbReference type="PROSITE" id="PS51032">
    <property type="entry name" value="AP2_ERF"/>
    <property type="match status" value="2"/>
</dbReference>
<keyword evidence="5" id="KW-0804">Transcription</keyword>
<dbReference type="InterPro" id="IPR001471">
    <property type="entry name" value="AP2/ERF_dom"/>
</dbReference>
<dbReference type="EMBL" id="JAXQNO010000020">
    <property type="protein sequence ID" value="KAK4771719.1"/>
    <property type="molecule type" value="Genomic_DNA"/>
</dbReference>
<evidence type="ECO:0000313" key="9">
    <source>
        <dbReference type="Proteomes" id="UP001346149"/>
    </source>
</evidence>
<proteinExistence type="predicted"/>